<evidence type="ECO:0000256" key="1">
    <source>
        <dbReference type="ARBA" id="ARBA00004651"/>
    </source>
</evidence>
<feature type="transmembrane region" description="Helical" evidence="7">
    <location>
        <begin position="147"/>
        <end position="174"/>
    </location>
</feature>
<dbReference type="InterPro" id="IPR052049">
    <property type="entry name" value="Electron_transfer_protein"/>
</dbReference>
<feature type="transmembrane region" description="Helical" evidence="7">
    <location>
        <begin position="270"/>
        <end position="292"/>
    </location>
</feature>
<evidence type="ECO:0000256" key="7">
    <source>
        <dbReference type="SAM" id="Phobius"/>
    </source>
</evidence>
<protein>
    <submittedName>
        <fullName evidence="8">Polysulfide reductase</fullName>
    </submittedName>
</protein>
<sequence length="294" mass="31617">MSIEPVWGAPIAWYLFLAGLGAGAYITSAFLRWRHPEACGMRLAGHVIAPIAVAIGLVLLMVDAEAGLHNPLRFALLLSNFGSVMTWGVVFLSVFMAVALITAALDLMKKKVPGWLEMAGAVVALCVAAYTGALLGVCNTYPLWNNALLPVLFTVSALSAGAASVLLAAVVRHADEFNKAGVLKKFHFCLPIIEMLLVASLCFITAFNSTAGFESVASLVAGEWAVWFWLGLVFVGLILPTVLETWLLFFTSKEFEESRKAHWISFASDAGVLVGGFMLRYLVVMAAVPLTFVM</sequence>
<dbReference type="EMBL" id="QICB01000002">
    <property type="protein sequence ID" value="RNL20900.1"/>
    <property type="molecule type" value="Genomic_DNA"/>
</dbReference>
<dbReference type="AlphaFoldDB" id="A0A3N0AHI0"/>
<evidence type="ECO:0000256" key="4">
    <source>
        <dbReference type="ARBA" id="ARBA00022692"/>
    </source>
</evidence>
<keyword evidence="5 7" id="KW-1133">Transmembrane helix</keyword>
<dbReference type="Gene3D" id="1.20.1630.10">
    <property type="entry name" value="Formate dehydrogenase/DMSO reductase domain"/>
    <property type="match status" value="1"/>
</dbReference>
<dbReference type="Pfam" id="PF03916">
    <property type="entry name" value="NrfD"/>
    <property type="match status" value="1"/>
</dbReference>
<keyword evidence="6 7" id="KW-0472">Membrane</keyword>
<keyword evidence="9" id="KW-1185">Reference proteome</keyword>
<dbReference type="OrthoDB" id="9778963at2"/>
<reference evidence="9" key="1">
    <citation type="submission" date="2018-05" db="EMBL/GenBank/DDBJ databases">
        <title>Genome Sequencing of selected type strains of the family Eggerthellaceae.</title>
        <authorList>
            <person name="Danylec N."/>
            <person name="Stoll D.A."/>
            <person name="Doetsch A."/>
            <person name="Huch M."/>
        </authorList>
    </citation>
    <scope>NUCLEOTIDE SEQUENCE [LARGE SCALE GENOMIC DNA]</scope>
    <source>
        <strain evidence="9">DSM 17537</strain>
    </source>
</reference>
<evidence type="ECO:0000313" key="9">
    <source>
        <dbReference type="Proteomes" id="UP000267368"/>
    </source>
</evidence>
<dbReference type="RefSeq" id="WP_123197999.1">
    <property type="nucleotide sequence ID" value="NZ_QICB01000002.1"/>
</dbReference>
<keyword evidence="3" id="KW-1003">Cell membrane</keyword>
<accession>A0A3N0AHI0</accession>
<evidence type="ECO:0000256" key="2">
    <source>
        <dbReference type="ARBA" id="ARBA00008929"/>
    </source>
</evidence>
<dbReference type="PANTHER" id="PTHR34856:SF2">
    <property type="entry name" value="PROTEIN NRFD"/>
    <property type="match status" value="1"/>
</dbReference>
<evidence type="ECO:0000256" key="3">
    <source>
        <dbReference type="ARBA" id="ARBA00022475"/>
    </source>
</evidence>
<comment type="similarity">
    <text evidence="2">Belongs to the NrfD family.</text>
</comment>
<feature type="transmembrane region" description="Helical" evidence="7">
    <location>
        <begin position="186"/>
        <end position="207"/>
    </location>
</feature>
<gene>
    <name evidence="8" type="ORF">DMP07_04815</name>
</gene>
<organism evidence="8 9">
    <name type="scientific">Slackia faecicanis</name>
    <dbReference type="NCBI Taxonomy" id="255723"/>
    <lineage>
        <taxon>Bacteria</taxon>
        <taxon>Bacillati</taxon>
        <taxon>Actinomycetota</taxon>
        <taxon>Coriobacteriia</taxon>
        <taxon>Eggerthellales</taxon>
        <taxon>Eggerthellaceae</taxon>
        <taxon>Slackia</taxon>
    </lineage>
</organism>
<feature type="transmembrane region" description="Helical" evidence="7">
    <location>
        <begin position="227"/>
        <end position="249"/>
    </location>
</feature>
<dbReference type="GO" id="GO:0005886">
    <property type="term" value="C:plasma membrane"/>
    <property type="evidence" value="ECO:0007669"/>
    <property type="project" value="UniProtKB-SubCell"/>
</dbReference>
<keyword evidence="4 7" id="KW-0812">Transmembrane</keyword>
<name>A0A3N0AHI0_9ACTN</name>
<evidence type="ECO:0000313" key="8">
    <source>
        <dbReference type="EMBL" id="RNL20900.1"/>
    </source>
</evidence>
<feature type="transmembrane region" description="Helical" evidence="7">
    <location>
        <begin position="115"/>
        <end position="135"/>
    </location>
</feature>
<comment type="subcellular location">
    <subcellularLocation>
        <location evidence="1">Cell membrane</location>
        <topology evidence="1">Multi-pass membrane protein</topology>
    </subcellularLocation>
</comment>
<dbReference type="Proteomes" id="UP000267368">
    <property type="component" value="Unassembled WGS sequence"/>
</dbReference>
<feature type="transmembrane region" description="Helical" evidence="7">
    <location>
        <begin position="84"/>
        <end position="108"/>
    </location>
</feature>
<evidence type="ECO:0000256" key="6">
    <source>
        <dbReference type="ARBA" id="ARBA00023136"/>
    </source>
</evidence>
<dbReference type="PANTHER" id="PTHR34856">
    <property type="entry name" value="PROTEIN NRFD"/>
    <property type="match status" value="1"/>
</dbReference>
<feature type="transmembrane region" description="Helical" evidence="7">
    <location>
        <begin position="12"/>
        <end position="31"/>
    </location>
</feature>
<proteinExistence type="inferred from homology"/>
<dbReference type="InterPro" id="IPR005614">
    <property type="entry name" value="NrfD-like"/>
</dbReference>
<feature type="transmembrane region" description="Helical" evidence="7">
    <location>
        <begin position="43"/>
        <end position="64"/>
    </location>
</feature>
<comment type="caution">
    <text evidence="8">The sequence shown here is derived from an EMBL/GenBank/DDBJ whole genome shotgun (WGS) entry which is preliminary data.</text>
</comment>
<evidence type="ECO:0000256" key="5">
    <source>
        <dbReference type="ARBA" id="ARBA00022989"/>
    </source>
</evidence>